<dbReference type="Proteomes" id="UP000790377">
    <property type="component" value="Unassembled WGS sequence"/>
</dbReference>
<comment type="caution">
    <text evidence="1">The sequence shown here is derived from an EMBL/GenBank/DDBJ whole genome shotgun (WGS) entry which is preliminary data.</text>
</comment>
<proteinExistence type="predicted"/>
<reference evidence="1" key="1">
    <citation type="journal article" date="2021" name="New Phytol.">
        <title>Evolutionary innovations through gain and loss of genes in the ectomycorrhizal Boletales.</title>
        <authorList>
            <person name="Wu G."/>
            <person name="Miyauchi S."/>
            <person name="Morin E."/>
            <person name="Kuo A."/>
            <person name="Drula E."/>
            <person name="Varga T."/>
            <person name="Kohler A."/>
            <person name="Feng B."/>
            <person name="Cao Y."/>
            <person name="Lipzen A."/>
            <person name="Daum C."/>
            <person name="Hundley H."/>
            <person name="Pangilinan J."/>
            <person name="Johnson J."/>
            <person name="Barry K."/>
            <person name="LaButti K."/>
            <person name="Ng V."/>
            <person name="Ahrendt S."/>
            <person name="Min B."/>
            <person name="Choi I.G."/>
            <person name="Park H."/>
            <person name="Plett J.M."/>
            <person name="Magnuson J."/>
            <person name="Spatafora J.W."/>
            <person name="Nagy L.G."/>
            <person name="Henrissat B."/>
            <person name="Grigoriev I.V."/>
            <person name="Yang Z.L."/>
            <person name="Xu J."/>
            <person name="Martin F.M."/>
        </authorList>
    </citation>
    <scope>NUCLEOTIDE SEQUENCE</scope>
    <source>
        <strain evidence="1">ATCC 28755</strain>
    </source>
</reference>
<organism evidence="1 2">
    <name type="scientific">Hygrophoropsis aurantiaca</name>
    <dbReference type="NCBI Taxonomy" id="72124"/>
    <lineage>
        <taxon>Eukaryota</taxon>
        <taxon>Fungi</taxon>
        <taxon>Dikarya</taxon>
        <taxon>Basidiomycota</taxon>
        <taxon>Agaricomycotina</taxon>
        <taxon>Agaricomycetes</taxon>
        <taxon>Agaricomycetidae</taxon>
        <taxon>Boletales</taxon>
        <taxon>Coniophorineae</taxon>
        <taxon>Hygrophoropsidaceae</taxon>
        <taxon>Hygrophoropsis</taxon>
    </lineage>
</organism>
<accession>A0ACB7ZRC2</accession>
<sequence>MNNLNASEIAQLDDVLCASNALAVVAGPQMVISIRALTHERNKRGRVGIWPVNQSLFGLASESRLPSQSVVEVGGGSEQRMTKLSDAGQYYTHFLDEILI</sequence>
<protein>
    <submittedName>
        <fullName evidence="1">Uncharacterized protein</fullName>
    </submittedName>
</protein>
<evidence type="ECO:0000313" key="2">
    <source>
        <dbReference type="Proteomes" id="UP000790377"/>
    </source>
</evidence>
<evidence type="ECO:0000313" key="1">
    <source>
        <dbReference type="EMBL" id="KAH7903626.1"/>
    </source>
</evidence>
<name>A0ACB7ZRC2_9AGAM</name>
<keyword evidence="2" id="KW-1185">Reference proteome</keyword>
<dbReference type="EMBL" id="MU268851">
    <property type="protein sequence ID" value="KAH7903626.1"/>
    <property type="molecule type" value="Genomic_DNA"/>
</dbReference>
<gene>
    <name evidence="1" type="ORF">BJ138DRAFT_1107517</name>
</gene>